<keyword evidence="1" id="KW-0614">Plasmid</keyword>
<evidence type="ECO:0000313" key="1">
    <source>
        <dbReference type="EMBL" id="WPY01499.1"/>
    </source>
</evidence>
<evidence type="ECO:0000313" key="2">
    <source>
        <dbReference type="Proteomes" id="UP001326613"/>
    </source>
</evidence>
<reference evidence="1 2" key="1">
    <citation type="submission" date="2022-10" db="EMBL/GenBank/DDBJ databases">
        <title>Host association and intracellularity evolved multiple times independently in the Rickettsiales.</title>
        <authorList>
            <person name="Castelli M."/>
            <person name="Nardi T."/>
            <person name="Gammuto L."/>
            <person name="Bellinzona G."/>
            <person name="Sabaneyeva E."/>
            <person name="Potekhin A."/>
            <person name="Serra V."/>
            <person name="Petroni G."/>
            <person name="Sassera D."/>
        </authorList>
    </citation>
    <scope>NUCLEOTIDE SEQUENCE [LARGE SCALE GENOMIC DNA]</scope>
    <source>
        <strain evidence="1 2">Kr 154-4</strain>
        <plasmid evidence="1 2">unnamed1</plasmid>
    </source>
</reference>
<name>A0ABZ0UZH6_9RICK</name>
<dbReference type="EMBL" id="CP112933">
    <property type="protein sequence ID" value="WPY01499.1"/>
    <property type="molecule type" value="Genomic_DNA"/>
</dbReference>
<organism evidence="1 2">
    <name type="scientific">Candidatus Trichorickettsia mobilis</name>
    <dbReference type="NCBI Taxonomy" id="1346319"/>
    <lineage>
        <taxon>Bacteria</taxon>
        <taxon>Pseudomonadati</taxon>
        <taxon>Pseudomonadota</taxon>
        <taxon>Alphaproteobacteria</taxon>
        <taxon>Rickettsiales</taxon>
        <taxon>Rickettsiaceae</taxon>
        <taxon>Rickettsieae</taxon>
        <taxon>Candidatus Trichorickettsia</taxon>
    </lineage>
</organism>
<protein>
    <submittedName>
        <fullName evidence="1">Uncharacterized protein</fullName>
    </submittedName>
</protein>
<sequence length="252" mass="29884">MYNELNIDRINQCLIKYNICFEAKYFYLSFLEKQKIFLPFKANKKNLALQFCNNCDKSSLKRVQRVLQKLESSNLIKRTYGTANNGKRNIGNSLFLQLIPPLPYRFIQAEIIELATRNYKGQPICSIWVGNLNDLHDEYYYTKLHSILIEQKKTQEDKAFTDIQKGDHLYFIAEEYQTNSGVILLNNEFHFFNEWLMREYLKAQESLNIVEELWKEEEEELEENPLLDSKKKTGTIYRNYREPMFGLGAIAI</sequence>
<proteinExistence type="predicted"/>
<gene>
    <name evidence="1" type="ORF">Trichorick_01412</name>
</gene>
<dbReference type="RefSeq" id="WP_323738971.1">
    <property type="nucleotide sequence ID" value="NZ_CP112933.1"/>
</dbReference>
<dbReference type="Proteomes" id="UP001326613">
    <property type="component" value="Plasmid unnamed1"/>
</dbReference>
<accession>A0ABZ0UZH6</accession>
<keyword evidence="2" id="KW-1185">Reference proteome</keyword>
<geneLocation type="plasmid" evidence="1 2">
    <name>unnamed1</name>
</geneLocation>